<organism evidence="2 3">
    <name type="scientific">Moelleriella libera RCEF 2490</name>
    <dbReference type="NCBI Taxonomy" id="1081109"/>
    <lineage>
        <taxon>Eukaryota</taxon>
        <taxon>Fungi</taxon>
        <taxon>Dikarya</taxon>
        <taxon>Ascomycota</taxon>
        <taxon>Pezizomycotina</taxon>
        <taxon>Sordariomycetes</taxon>
        <taxon>Hypocreomycetidae</taxon>
        <taxon>Hypocreales</taxon>
        <taxon>Clavicipitaceae</taxon>
        <taxon>Moelleriella</taxon>
    </lineage>
</organism>
<dbReference type="Gene3D" id="1.20.1280.50">
    <property type="match status" value="1"/>
</dbReference>
<dbReference type="OrthoDB" id="28868at2759"/>
<dbReference type="Pfam" id="PF13369">
    <property type="entry name" value="Transglut_core2"/>
    <property type="match status" value="1"/>
</dbReference>
<dbReference type="SUPFAM" id="SSF81383">
    <property type="entry name" value="F-box domain"/>
    <property type="match status" value="1"/>
</dbReference>
<protein>
    <submittedName>
        <fullName evidence="2">F-box protein</fullName>
    </submittedName>
</protein>
<dbReference type="PROSITE" id="PS50181">
    <property type="entry name" value="FBOX"/>
    <property type="match status" value="1"/>
</dbReference>
<dbReference type="SMART" id="SM00992">
    <property type="entry name" value="YccV-like"/>
    <property type="match status" value="1"/>
</dbReference>
<dbReference type="InterPro" id="IPR036047">
    <property type="entry name" value="F-box-like_dom_sf"/>
</dbReference>
<dbReference type="AlphaFoldDB" id="A0A167WKX6"/>
<reference evidence="2 3" key="1">
    <citation type="journal article" date="2016" name="Genome Biol. Evol.">
        <title>Divergent and convergent evolution of fungal pathogenicity.</title>
        <authorList>
            <person name="Shang Y."/>
            <person name="Xiao G."/>
            <person name="Zheng P."/>
            <person name="Cen K."/>
            <person name="Zhan S."/>
            <person name="Wang C."/>
        </authorList>
    </citation>
    <scope>NUCLEOTIDE SEQUENCE [LARGE SCALE GENOMIC DNA]</scope>
    <source>
        <strain evidence="2 3">RCEF 2490</strain>
    </source>
</reference>
<accession>A0A167WKX6</accession>
<gene>
    <name evidence="2" type="ORF">AAL_07929</name>
</gene>
<dbReference type="STRING" id="1081109.A0A167WKX6"/>
<dbReference type="Pfam" id="PF08755">
    <property type="entry name" value="YccV-like"/>
    <property type="match status" value="1"/>
</dbReference>
<dbReference type="SUPFAM" id="SSF141255">
    <property type="entry name" value="YccV-like"/>
    <property type="match status" value="1"/>
</dbReference>
<dbReference type="InterPro" id="IPR011722">
    <property type="entry name" value="Hemimethylated_DNA-bd_dom"/>
</dbReference>
<dbReference type="PANTHER" id="PTHR31350:SF27">
    <property type="entry name" value="HEMIMETHYLATED DNA-BINDING DOMAIN-CONTAINING PROTEIN"/>
    <property type="match status" value="1"/>
</dbReference>
<comment type="caution">
    <text evidence="2">The sequence shown here is derived from an EMBL/GenBank/DDBJ whole genome shotgun (WGS) entry which is preliminary data.</text>
</comment>
<dbReference type="Gene3D" id="2.30.30.390">
    <property type="entry name" value="Hemimethylated DNA-binding domain"/>
    <property type="match status" value="1"/>
</dbReference>
<evidence type="ECO:0000313" key="2">
    <source>
        <dbReference type="EMBL" id="KZZ88986.1"/>
    </source>
</evidence>
<keyword evidence="3" id="KW-1185">Reference proteome</keyword>
<dbReference type="EMBL" id="AZGY01000027">
    <property type="protein sequence ID" value="KZZ88986.1"/>
    <property type="molecule type" value="Genomic_DNA"/>
</dbReference>
<sequence length="615" mass="70030">MSLDQVPDEIIQHLLYYVVPEDNLRCFQLLSRRLRALANQRLLWRYYCCTSYKYWNPEHRLQDKLRQAPTAADWRQLFQARWRNNHVASKLLEGVLKTKVGRLKRMERICAMGYDAKDYLLVQCQVHETAPDVLARSNAILDSIHRSIAIEEWYRLGLDRDPLEAQVASRRLERALGAFDMFVLHDQPGDLDDISRMLDDMAGRFLAGNPDVPALSTRDKALALWTWVRANNLTGLTDPIRNFQNLRNCLIGQALRHAEHESIPLISNAIYCCLAARVGLNAQCCPFPNHIYTAVFARPGFALDGKPLQDPDAPPQTMYLDAYSDHGEMSTPGVQSLLAQLGGGASAETFLAPLSTVAMVLKTAQHIKSTFARILELQDAAHPELSQLLRGNSAMNVEAAQYSAQWAVLMLTPPDTFEWDDRMASFLRGFAGAWPEDAWLVEKYLRPMSNSTRPLRAGFGRHVNRGLGDPWEHWRLVRVQDDLQPTVFRRNAGTNQMVPFRIGQVFRHRRYGWKGVITGWSDQGRRRVPVPTTNRNSSSPFHRCGQAPASNQFFFMCFPSTGSEPHVVADDNIEIICEPTQISYEMFPMAGKFFKRFDTATCTFISNIREQFPDD</sequence>
<proteinExistence type="predicted"/>
<evidence type="ECO:0000259" key="1">
    <source>
        <dbReference type="PROSITE" id="PS50181"/>
    </source>
</evidence>
<dbReference type="InterPro" id="IPR001810">
    <property type="entry name" value="F-box_dom"/>
</dbReference>
<feature type="domain" description="F-box" evidence="1">
    <location>
        <begin position="1"/>
        <end position="47"/>
    </location>
</feature>
<dbReference type="InterPro" id="IPR032698">
    <property type="entry name" value="SirB1_N"/>
</dbReference>
<dbReference type="InterPro" id="IPR036623">
    <property type="entry name" value="Hemimethylated_DNA-bd_sf"/>
</dbReference>
<evidence type="ECO:0000313" key="3">
    <source>
        <dbReference type="Proteomes" id="UP000078544"/>
    </source>
</evidence>
<dbReference type="Proteomes" id="UP000078544">
    <property type="component" value="Unassembled WGS sequence"/>
</dbReference>
<dbReference type="GO" id="GO:0003677">
    <property type="term" value="F:DNA binding"/>
    <property type="evidence" value="ECO:0007669"/>
    <property type="project" value="InterPro"/>
</dbReference>
<dbReference type="PANTHER" id="PTHR31350">
    <property type="entry name" value="SI:DKEY-261L7.2"/>
    <property type="match status" value="1"/>
</dbReference>
<name>A0A167WKX6_9HYPO</name>